<reference evidence="2 3" key="1">
    <citation type="submission" date="2015-07" db="EMBL/GenBank/DDBJ databases">
        <title>Acinetobacter yuneri, a novel member of Acinetobacter calcoaceticus-Acinetobacter baumannii complex isolated from clinical specimen.</title>
        <authorList>
            <person name="Yu Y."/>
        </authorList>
    </citation>
    <scope>NUCLEOTIDE SEQUENCE [LARGE SCALE GENOMIC DNA]</scope>
    <source>
        <strain evidence="2 3">A362</strain>
    </source>
</reference>
<name>A0A1V2UVI8_9GAMM</name>
<evidence type="ECO:0000313" key="3">
    <source>
        <dbReference type="Proteomes" id="UP000189376"/>
    </source>
</evidence>
<protein>
    <submittedName>
        <fullName evidence="2">Uncharacterized protein</fullName>
    </submittedName>
</protein>
<dbReference type="AlphaFoldDB" id="A0A1V2UVI8"/>
<evidence type="ECO:0000313" key="2">
    <source>
        <dbReference type="EMBL" id="ONN53916.1"/>
    </source>
</evidence>
<sequence>MRCMIKEFLVTSISLLMIHTATAQPISASSLTLEQGLSCLDWTENEQSFNNQLALGDRADIPTPAIAKLQKQFQKQYSKQETTIIDDSDDENFCQDCPETTVYRPRNKSNPIQRIETSMHVSVAGASTSIYRRDDIATTKQKIESGLNIKFSRHTGQQFKSFKQQWDKASMHDDQNRSKTQKVFQQYPHLKVFNGEVFQNQKIYTPKQIYIYSQPYKRDTSYLNDMIAFISLYDNPVNSSQHILQCGFIDNVF</sequence>
<keyword evidence="3" id="KW-1185">Reference proteome</keyword>
<keyword evidence="1" id="KW-0732">Signal</keyword>
<dbReference type="EMBL" id="LFZS01000008">
    <property type="protein sequence ID" value="ONN53916.1"/>
    <property type="molecule type" value="Genomic_DNA"/>
</dbReference>
<gene>
    <name evidence="2" type="ORF">AC058_13655</name>
</gene>
<feature type="chain" id="PRO_5010698442" evidence="1">
    <location>
        <begin position="24"/>
        <end position="253"/>
    </location>
</feature>
<proteinExistence type="predicted"/>
<comment type="caution">
    <text evidence="2">The sequence shown here is derived from an EMBL/GenBank/DDBJ whole genome shotgun (WGS) entry which is preliminary data.</text>
</comment>
<dbReference type="RefSeq" id="WP_005085375.1">
    <property type="nucleotide sequence ID" value="NZ_LFZS01000008.1"/>
</dbReference>
<dbReference type="Proteomes" id="UP000189376">
    <property type="component" value="Unassembled WGS sequence"/>
</dbReference>
<evidence type="ECO:0000256" key="1">
    <source>
        <dbReference type="SAM" id="SignalP"/>
    </source>
</evidence>
<feature type="signal peptide" evidence="1">
    <location>
        <begin position="1"/>
        <end position="23"/>
    </location>
</feature>
<accession>A0A1V2UVI8</accession>
<organism evidence="2 3">
    <name type="scientific">Acinetobacter genomosp. 33YU</name>
    <dbReference type="NCBI Taxonomy" id="1675530"/>
    <lineage>
        <taxon>Bacteria</taxon>
        <taxon>Pseudomonadati</taxon>
        <taxon>Pseudomonadota</taxon>
        <taxon>Gammaproteobacteria</taxon>
        <taxon>Moraxellales</taxon>
        <taxon>Moraxellaceae</taxon>
        <taxon>Acinetobacter</taxon>
    </lineage>
</organism>